<evidence type="ECO:0000256" key="10">
    <source>
        <dbReference type="ARBA" id="ARBA00022840"/>
    </source>
</evidence>
<name>A0A4P9C9E2_EUBML</name>
<dbReference type="Pfam" id="PF00512">
    <property type="entry name" value="HisKA"/>
    <property type="match status" value="1"/>
</dbReference>
<dbReference type="SUPFAM" id="SSF158472">
    <property type="entry name" value="HAMP domain-like"/>
    <property type="match status" value="1"/>
</dbReference>
<dbReference type="Pfam" id="PF00672">
    <property type="entry name" value="HAMP"/>
    <property type="match status" value="1"/>
</dbReference>
<keyword evidence="8" id="KW-0547">Nucleotide-binding</keyword>
<dbReference type="AlphaFoldDB" id="A0A4P9C9E2"/>
<keyword evidence="7 14" id="KW-0812">Transmembrane</keyword>
<evidence type="ECO:0000256" key="12">
    <source>
        <dbReference type="ARBA" id="ARBA00023012"/>
    </source>
</evidence>
<dbReference type="PANTHER" id="PTHR45528">
    <property type="entry name" value="SENSOR HISTIDINE KINASE CPXA"/>
    <property type="match status" value="1"/>
</dbReference>
<comment type="catalytic activity">
    <reaction evidence="1">
        <text>ATP + protein L-histidine = ADP + protein N-phospho-L-histidine.</text>
        <dbReference type="EC" id="2.7.13.3"/>
    </reaction>
</comment>
<accession>A0A4P9C9E2</accession>
<dbReference type="FunFam" id="3.30.565.10:FF:000006">
    <property type="entry name" value="Sensor histidine kinase WalK"/>
    <property type="match status" value="1"/>
</dbReference>
<dbReference type="PROSITE" id="PS50109">
    <property type="entry name" value="HIS_KIN"/>
    <property type="match status" value="1"/>
</dbReference>
<evidence type="ECO:0000256" key="8">
    <source>
        <dbReference type="ARBA" id="ARBA00022741"/>
    </source>
</evidence>
<keyword evidence="11 14" id="KW-1133">Transmembrane helix</keyword>
<dbReference type="EMBL" id="CP029487">
    <property type="protein sequence ID" value="QCT72084.1"/>
    <property type="molecule type" value="Genomic_DNA"/>
</dbReference>
<evidence type="ECO:0000313" key="17">
    <source>
        <dbReference type="EMBL" id="QCT72084.1"/>
    </source>
</evidence>
<dbReference type="SUPFAM" id="SSF55874">
    <property type="entry name" value="ATPase domain of HSP90 chaperone/DNA topoisomerase II/histidine kinase"/>
    <property type="match status" value="1"/>
</dbReference>
<dbReference type="GO" id="GO:0000155">
    <property type="term" value="F:phosphorelay sensor kinase activity"/>
    <property type="evidence" value="ECO:0007669"/>
    <property type="project" value="InterPro"/>
</dbReference>
<dbReference type="InterPro" id="IPR003661">
    <property type="entry name" value="HisK_dim/P_dom"/>
</dbReference>
<dbReference type="Gene3D" id="3.30.565.10">
    <property type="entry name" value="Histidine kinase-like ATPase, C-terminal domain"/>
    <property type="match status" value="1"/>
</dbReference>
<evidence type="ECO:0000256" key="13">
    <source>
        <dbReference type="ARBA" id="ARBA00023136"/>
    </source>
</evidence>
<keyword evidence="10" id="KW-0067">ATP-binding</keyword>
<feature type="transmembrane region" description="Helical" evidence="14">
    <location>
        <begin position="12"/>
        <end position="43"/>
    </location>
</feature>
<dbReference type="KEGG" id="emt:CPZ25_012380"/>
<reference evidence="17 18" key="1">
    <citation type="submission" date="2018-05" db="EMBL/GenBank/DDBJ databases">
        <title>Genome comparison of Eubacterium sp.</title>
        <authorList>
            <person name="Feng Y."/>
            <person name="Sanchez-Andrea I."/>
            <person name="Stams A.J.M."/>
            <person name="De Vos W.M."/>
        </authorList>
    </citation>
    <scope>NUCLEOTIDE SEQUENCE [LARGE SCALE GENOMIC DNA]</scope>
    <source>
        <strain evidence="17 18">YI</strain>
    </source>
</reference>
<evidence type="ECO:0000256" key="7">
    <source>
        <dbReference type="ARBA" id="ARBA00022692"/>
    </source>
</evidence>
<dbReference type="InterPro" id="IPR004358">
    <property type="entry name" value="Sig_transdc_His_kin-like_C"/>
</dbReference>
<dbReference type="Pfam" id="PF02518">
    <property type="entry name" value="HATPase_c"/>
    <property type="match status" value="1"/>
</dbReference>
<dbReference type="InterPro" id="IPR036890">
    <property type="entry name" value="HATPase_C_sf"/>
</dbReference>
<dbReference type="InterPro" id="IPR003594">
    <property type="entry name" value="HATPase_dom"/>
</dbReference>
<evidence type="ECO:0000313" key="18">
    <source>
        <dbReference type="Proteomes" id="UP000218387"/>
    </source>
</evidence>
<dbReference type="PRINTS" id="PR00344">
    <property type="entry name" value="BCTRLSENSOR"/>
</dbReference>
<dbReference type="PANTHER" id="PTHR45528:SF1">
    <property type="entry name" value="SENSOR HISTIDINE KINASE CPXA"/>
    <property type="match status" value="1"/>
</dbReference>
<comment type="subcellular location">
    <subcellularLocation>
        <location evidence="2">Cell membrane</location>
        <topology evidence="2">Multi-pass membrane protein</topology>
    </subcellularLocation>
</comment>
<keyword evidence="12" id="KW-0902">Two-component regulatory system</keyword>
<evidence type="ECO:0000256" key="11">
    <source>
        <dbReference type="ARBA" id="ARBA00022989"/>
    </source>
</evidence>
<dbReference type="GO" id="GO:0005886">
    <property type="term" value="C:plasma membrane"/>
    <property type="evidence" value="ECO:0007669"/>
    <property type="project" value="UniProtKB-SubCell"/>
</dbReference>
<dbReference type="SUPFAM" id="SSF47384">
    <property type="entry name" value="Homodimeric domain of signal transducing histidine kinase"/>
    <property type="match status" value="1"/>
</dbReference>
<evidence type="ECO:0000256" key="1">
    <source>
        <dbReference type="ARBA" id="ARBA00000085"/>
    </source>
</evidence>
<evidence type="ECO:0000256" key="14">
    <source>
        <dbReference type="SAM" id="Phobius"/>
    </source>
</evidence>
<evidence type="ECO:0000259" key="16">
    <source>
        <dbReference type="PROSITE" id="PS50885"/>
    </source>
</evidence>
<dbReference type="SMART" id="SM00387">
    <property type="entry name" value="HATPase_c"/>
    <property type="match status" value="1"/>
</dbReference>
<proteinExistence type="predicted"/>
<dbReference type="Gene3D" id="6.10.340.10">
    <property type="match status" value="1"/>
</dbReference>
<dbReference type="CDD" id="cd06225">
    <property type="entry name" value="HAMP"/>
    <property type="match status" value="1"/>
</dbReference>
<dbReference type="GO" id="GO:0005524">
    <property type="term" value="F:ATP binding"/>
    <property type="evidence" value="ECO:0007669"/>
    <property type="project" value="UniProtKB-KW"/>
</dbReference>
<dbReference type="CDD" id="cd00075">
    <property type="entry name" value="HATPase"/>
    <property type="match status" value="1"/>
</dbReference>
<dbReference type="SMART" id="SM00388">
    <property type="entry name" value="HisKA"/>
    <property type="match status" value="1"/>
</dbReference>
<keyword evidence="5" id="KW-0597">Phosphoprotein</keyword>
<evidence type="ECO:0000256" key="6">
    <source>
        <dbReference type="ARBA" id="ARBA00022679"/>
    </source>
</evidence>
<dbReference type="PROSITE" id="PS50885">
    <property type="entry name" value="HAMP"/>
    <property type="match status" value="1"/>
</dbReference>
<dbReference type="InterPro" id="IPR005467">
    <property type="entry name" value="His_kinase_dom"/>
</dbReference>
<keyword evidence="13 14" id="KW-0472">Membrane</keyword>
<evidence type="ECO:0000256" key="2">
    <source>
        <dbReference type="ARBA" id="ARBA00004651"/>
    </source>
</evidence>
<dbReference type="CDD" id="cd00082">
    <property type="entry name" value="HisKA"/>
    <property type="match status" value="1"/>
</dbReference>
<dbReference type="Gene3D" id="1.10.287.130">
    <property type="match status" value="1"/>
</dbReference>
<gene>
    <name evidence="17" type="ORF">CPZ25_012380</name>
</gene>
<dbReference type="SMART" id="SM00304">
    <property type="entry name" value="HAMP"/>
    <property type="match status" value="1"/>
</dbReference>
<dbReference type="InterPro" id="IPR050398">
    <property type="entry name" value="HssS/ArlS-like"/>
</dbReference>
<dbReference type="EC" id="2.7.13.3" evidence="3"/>
<evidence type="ECO:0000256" key="9">
    <source>
        <dbReference type="ARBA" id="ARBA00022777"/>
    </source>
</evidence>
<dbReference type="Proteomes" id="UP000218387">
    <property type="component" value="Chromosome"/>
</dbReference>
<feature type="domain" description="Histidine kinase" evidence="15">
    <location>
        <begin position="283"/>
        <end position="503"/>
    </location>
</feature>
<feature type="domain" description="HAMP" evidence="16">
    <location>
        <begin position="216"/>
        <end position="268"/>
    </location>
</feature>
<sequence>MGLRDWSIRKKLILSNIMMIVIPVVLILIIIGGTVFGLLMIMLPENQANMLFKVDGTVSTYQLQLAFDSMCEKISGKDKEDGNDLTALTNALEKLGASIAVTGGELPYLTDGVTVDEIETEAREIAGATDLENQPLFLRNDRGLVYLMPVTNQTGEKIRLLVVSSEMDFEESSSYAIWDNWDKIKLIIKISAAVVAGIAVVIVVLTGLVLAGKLYKTMIYPIKSIRDGAREIRDGVLDHPVEVYSKDELGEVCDDFEEMRIRLKESVELQQRYESSRKELIAGISHDLSTPLTSIKGYAGGLLDGVANTPEKQKHYLRTIYDTACDMEGLVDNLFLFSKLDMGKMDFQMESIPIKAYLTDFCAEAGLKIQGRSVEIQLDNQLKDKKFVSIDQTQFGRVLWNLLENSLKYAEEKNVKITITLAEEAEKVVLRFEDNGPGVEQEALEKIFDSFYRTDPARSSLKKGSGLGLSVAREIIEGFSGRIYAEASKLGGLAIVIVLPIAED</sequence>
<evidence type="ECO:0000256" key="5">
    <source>
        <dbReference type="ARBA" id="ARBA00022553"/>
    </source>
</evidence>
<dbReference type="InterPro" id="IPR003660">
    <property type="entry name" value="HAMP_dom"/>
</dbReference>
<keyword evidence="4" id="KW-1003">Cell membrane</keyword>
<keyword evidence="6" id="KW-0808">Transferase</keyword>
<evidence type="ECO:0000256" key="4">
    <source>
        <dbReference type="ARBA" id="ARBA00022475"/>
    </source>
</evidence>
<dbReference type="InterPro" id="IPR036097">
    <property type="entry name" value="HisK_dim/P_sf"/>
</dbReference>
<evidence type="ECO:0000256" key="3">
    <source>
        <dbReference type="ARBA" id="ARBA00012438"/>
    </source>
</evidence>
<feature type="transmembrane region" description="Helical" evidence="14">
    <location>
        <begin position="186"/>
        <end position="211"/>
    </location>
</feature>
<evidence type="ECO:0000259" key="15">
    <source>
        <dbReference type="PROSITE" id="PS50109"/>
    </source>
</evidence>
<protein>
    <recommendedName>
        <fullName evidence="3">histidine kinase</fullName>
        <ecNumber evidence="3">2.7.13.3</ecNumber>
    </recommendedName>
</protein>
<keyword evidence="9 17" id="KW-0418">Kinase</keyword>
<organism evidence="17 18">
    <name type="scientific">Eubacterium maltosivorans</name>
    <dbReference type="NCBI Taxonomy" id="2041044"/>
    <lineage>
        <taxon>Bacteria</taxon>
        <taxon>Bacillati</taxon>
        <taxon>Bacillota</taxon>
        <taxon>Clostridia</taxon>
        <taxon>Eubacteriales</taxon>
        <taxon>Eubacteriaceae</taxon>
        <taxon>Eubacterium</taxon>
    </lineage>
</organism>
<keyword evidence="18" id="KW-1185">Reference proteome</keyword>
<dbReference type="RefSeq" id="WP_096918715.1">
    <property type="nucleotide sequence ID" value="NZ_CP029487.1"/>
</dbReference>